<dbReference type="InterPro" id="IPR002052">
    <property type="entry name" value="DNA_methylase_N6_adenine_CS"/>
</dbReference>
<dbReference type="OrthoDB" id="9773571at2"/>
<dbReference type="AlphaFoldDB" id="A0A1I1CWG8"/>
<dbReference type="PRINTS" id="PR00508">
    <property type="entry name" value="S21N4MTFRASE"/>
</dbReference>
<dbReference type="GO" id="GO:0003677">
    <property type="term" value="F:DNA binding"/>
    <property type="evidence" value="ECO:0007669"/>
    <property type="project" value="InterPro"/>
</dbReference>
<name>A0A1I1CWG8_RUMAL</name>
<comment type="similarity">
    <text evidence="1 5">Belongs to the N(4)/N(6)-methyltransferase family.</text>
</comment>
<evidence type="ECO:0000313" key="8">
    <source>
        <dbReference type="Proteomes" id="UP000182192"/>
    </source>
</evidence>
<evidence type="ECO:0000256" key="5">
    <source>
        <dbReference type="RuleBase" id="RU362026"/>
    </source>
</evidence>
<dbReference type="Proteomes" id="UP000182192">
    <property type="component" value="Unassembled WGS sequence"/>
</dbReference>
<feature type="domain" description="DNA methylase N-4/N-6" evidence="6">
    <location>
        <begin position="35"/>
        <end position="231"/>
    </location>
</feature>
<evidence type="ECO:0000256" key="1">
    <source>
        <dbReference type="ARBA" id="ARBA00006594"/>
    </source>
</evidence>
<dbReference type="GO" id="GO:0032259">
    <property type="term" value="P:methylation"/>
    <property type="evidence" value="ECO:0007669"/>
    <property type="project" value="UniProtKB-KW"/>
</dbReference>
<keyword evidence="2 7" id="KW-0489">Methyltransferase</keyword>
<organism evidence="7 8">
    <name type="scientific">Ruminococcus albus</name>
    <dbReference type="NCBI Taxonomy" id="1264"/>
    <lineage>
        <taxon>Bacteria</taxon>
        <taxon>Bacillati</taxon>
        <taxon>Bacillota</taxon>
        <taxon>Clostridia</taxon>
        <taxon>Eubacteriales</taxon>
        <taxon>Oscillospiraceae</taxon>
        <taxon>Ruminococcus</taxon>
    </lineage>
</organism>
<dbReference type="Gene3D" id="3.40.50.150">
    <property type="entry name" value="Vaccinia Virus protein VP39"/>
    <property type="match status" value="1"/>
</dbReference>
<reference evidence="7 8" key="1">
    <citation type="submission" date="2016-10" db="EMBL/GenBank/DDBJ databases">
        <authorList>
            <person name="de Groot N.N."/>
        </authorList>
    </citation>
    <scope>NUCLEOTIDE SEQUENCE [LARGE SCALE GENOMIC DNA]</scope>
    <source>
        <strain evidence="7 8">AR67</strain>
    </source>
</reference>
<evidence type="ECO:0000256" key="2">
    <source>
        <dbReference type="ARBA" id="ARBA00022603"/>
    </source>
</evidence>
<keyword evidence="3 7" id="KW-0808">Transferase</keyword>
<gene>
    <name evidence="7" type="ORF">SAMN02910406_00061</name>
</gene>
<dbReference type="GO" id="GO:0009307">
    <property type="term" value="P:DNA restriction-modification system"/>
    <property type="evidence" value="ECO:0007669"/>
    <property type="project" value="UniProtKB-KW"/>
</dbReference>
<evidence type="ECO:0000259" key="6">
    <source>
        <dbReference type="Pfam" id="PF01555"/>
    </source>
</evidence>
<dbReference type="GO" id="GO:0008170">
    <property type="term" value="F:N-methyltransferase activity"/>
    <property type="evidence" value="ECO:0007669"/>
    <property type="project" value="InterPro"/>
</dbReference>
<dbReference type="InterPro" id="IPR029063">
    <property type="entry name" value="SAM-dependent_MTases_sf"/>
</dbReference>
<dbReference type="InterPro" id="IPR001091">
    <property type="entry name" value="RM_Methyltransferase"/>
</dbReference>
<sequence>MSTNALTERGVYISNIKLKNESCFDLLPTIPNNSVSLVLIDPPYDISRETNFANGEPRGRDNDRFRITMDFGEWDSSFQGIEKVVRESYRILRSRGTFISFYDLWKITKLKDTLEETGFKQIRFVEWLKTNPVPINSNVNYLTNAREAAVAAVKNGKPTFHSKYDDGIYRFPICHDKGRFHPTQKPLALFQSLVLKHSNAGDTVLDCFSGSGTTAAACGITSRDFIGCEIN</sequence>
<dbReference type="EMBL" id="FOKQ01000001">
    <property type="protein sequence ID" value="SFB66396.1"/>
    <property type="molecule type" value="Genomic_DNA"/>
</dbReference>
<evidence type="ECO:0000256" key="3">
    <source>
        <dbReference type="ARBA" id="ARBA00022679"/>
    </source>
</evidence>
<keyword evidence="4" id="KW-0680">Restriction system</keyword>
<evidence type="ECO:0000256" key="4">
    <source>
        <dbReference type="ARBA" id="ARBA00022747"/>
    </source>
</evidence>
<evidence type="ECO:0000313" key="7">
    <source>
        <dbReference type="EMBL" id="SFB66396.1"/>
    </source>
</evidence>
<protein>
    <recommendedName>
        <fullName evidence="5">Methyltransferase</fullName>
        <ecNumber evidence="5">2.1.1.-</ecNumber>
    </recommendedName>
</protein>
<proteinExistence type="inferred from homology"/>
<accession>A0A1I1CWG8</accession>
<dbReference type="InterPro" id="IPR002941">
    <property type="entry name" value="DNA_methylase_N4/N6"/>
</dbReference>
<dbReference type="RefSeq" id="WP_074959501.1">
    <property type="nucleotide sequence ID" value="NZ_FOKQ01000001.1"/>
</dbReference>
<dbReference type="EC" id="2.1.1.-" evidence="5"/>
<dbReference type="Pfam" id="PF01555">
    <property type="entry name" value="N6_N4_Mtase"/>
    <property type="match status" value="1"/>
</dbReference>
<dbReference type="PROSITE" id="PS00092">
    <property type="entry name" value="N6_MTASE"/>
    <property type="match status" value="1"/>
</dbReference>
<dbReference type="SUPFAM" id="SSF53335">
    <property type="entry name" value="S-adenosyl-L-methionine-dependent methyltransferases"/>
    <property type="match status" value="1"/>
</dbReference>